<evidence type="ECO:0000256" key="1">
    <source>
        <dbReference type="SAM" id="MobiDB-lite"/>
    </source>
</evidence>
<dbReference type="Proteomes" id="UP001372338">
    <property type="component" value="Unassembled WGS sequence"/>
</dbReference>
<name>A0AAN9ERC4_CROPI</name>
<proteinExistence type="predicted"/>
<dbReference type="EMBL" id="JAYWIO010000005">
    <property type="protein sequence ID" value="KAK7258543.1"/>
    <property type="molecule type" value="Genomic_DNA"/>
</dbReference>
<evidence type="ECO:0000313" key="2">
    <source>
        <dbReference type="EMBL" id="KAK7258543.1"/>
    </source>
</evidence>
<gene>
    <name evidence="2" type="ORF">RIF29_24123</name>
</gene>
<comment type="caution">
    <text evidence="2">The sequence shown here is derived from an EMBL/GenBank/DDBJ whole genome shotgun (WGS) entry which is preliminary data.</text>
</comment>
<keyword evidence="3" id="KW-1185">Reference proteome</keyword>
<reference evidence="2 3" key="1">
    <citation type="submission" date="2024-01" db="EMBL/GenBank/DDBJ databases">
        <title>The genomes of 5 underutilized Papilionoideae crops provide insights into root nodulation and disease resistanc.</title>
        <authorList>
            <person name="Yuan L."/>
        </authorList>
    </citation>
    <scope>NUCLEOTIDE SEQUENCE [LARGE SCALE GENOMIC DNA]</scope>
    <source>
        <strain evidence="2">ZHUSHIDOU_FW_LH</strain>
        <tissue evidence="2">Leaf</tissue>
    </source>
</reference>
<evidence type="ECO:0000313" key="3">
    <source>
        <dbReference type="Proteomes" id="UP001372338"/>
    </source>
</evidence>
<sequence>MQRREVLELEAKEGRAFEDECSSSQSCGEIVRDPKPVRAKSGTGLSPHGGKRKRAISCGICRLEGHNRKSCPMAREVEKFKKGRAGPSAYMDRDDDVSDFT</sequence>
<organism evidence="2 3">
    <name type="scientific">Crotalaria pallida</name>
    <name type="common">Smooth rattlebox</name>
    <name type="synonym">Crotalaria striata</name>
    <dbReference type="NCBI Taxonomy" id="3830"/>
    <lineage>
        <taxon>Eukaryota</taxon>
        <taxon>Viridiplantae</taxon>
        <taxon>Streptophyta</taxon>
        <taxon>Embryophyta</taxon>
        <taxon>Tracheophyta</taxon>
        <taxon>Spermatophyta</taxon>
        <taxon>Magnoliopsida</taxon>
        <taxon>eudicotyledons</taxon>
        <taxon>Gunneridae</taxon>
        <taxon>Pentapetalae</taxon>
        <taxon>rosids</taxon>
        <taxon>fabids</taxon>
        <taxon>Fabales</taxon>
        <taxon>Fabaceae</taxon>
        <taxon>Papilionoideae</taxon>
        <taxon>50 kb inversion clade</taxon>
        <taxon>genistoids sensu lato</taxon>
        <taxon>core genistoids</taxon>
        <taxon>Crotalarieae</taxon>
        <taxon>Crotalaria</taxon>
    </lineage>
</organism>
<protein>
    <submittedName>
        <fullName evidence="2">Uncharacterized protein</fullName>
    </submittedName>
</protein>
<dbReference type="AlphaFoldDB" id="A0AAN9ERC4"/>
<accession>A0AAN9ERC4</accession>
<feature type="region of interest" description="Disordered" evidence="1">
    <location>
        <begin position="82"/>
        <end position="101"/>
    </location>
</feature>